<name>A0ABS9DCX1_9ALTE</name>
<evidence type="ECO:0000313" key="3">
    <source>
        <dbReference type="EMBL" id="MCF2949852.1"/>
    </source>
</evidence>
<protein>
    <submittedName>
        <fullName evidence="3">DNA-binding domain-containing protein</fullName>
    </submittedName>
</protein>
<evidence type="ECO:0000259" key="2">
    <source>
        <dbReference type="Pfam" id="PF22106"/>
    </source>
</evidence>
<dbReference type="InterPro" id="IPR054098">
    <property type="entry name" value="NGO1945-like_C"/>
</dbReference>
<proteinExistence type="predicted"/>
<dbReference type="RefSeq" id="WP_235313951.1">
    <property type="nucleotide sequence ID" value="NZ_JAKGAS010000011.1"/>
</dbReference>
<comment type="caution">
    <text evidence="3">The sequence shown here is derived from an EMBL/GenBank/DDBJ whole genome shotgun (WGS) entry which is preliminary data.</text>
</comment>
<dbReference type="Pfam" id="PF09836">
    <property type="entry name" value="DUF2063"/>
    <property type="match status" value="1"/>
</dbReference>
<dbReference type="Proteomes" id="UP001521137">
    <property type="component" value="Unassembled WGS sequence"/>
</dbReference>
<dbReference type="Gene3D" id="1.10.150.690">
    <property type="entry name" value="DUF2063"/>
    <property type="match status" value="1"/>
</dbReference>
<dbReference type="InterPro" id="IPR018640">
    <property type="entry name" value="DUF2063"/>
</dbReference>
<dbReference type="Pfam" id="PF22106">
    <property type="entry name" value="NGO1945_C"/>
    <property type="match status" value="1"/>
</dbReference>
<dbReference type="EMBL" id="JAKGAS010000011">
    <property type="protein sequence ID" value="MCF2949852.1"/>
    <property type="molecule type" value="Genomic_DNA"/>
</dbReference>
<evidence type="ECO:0000259" key="1">
    <source>
        <dbReference type="Pfam" id="PF09836"/>
    </source>
</evidence>
<dbReference type="InterPro" id="IPR044922">
    <property type="entry name" value="DUF2063_N_sf"/>
</dbReference>
<organism evidence="3 4">
    <name type="scientific">Paraglaciecola algarum</name>
    <dbReference type="NCBI Taxonomy" id="3050085"/>
    <lineage>
        <taxon>Bacteria</taxon>
        <taxon>Pseudomonadati</taxon>
        <taxon>Pseudomonadota</taxon>
        <taxon>Gammaproteobacteria</taxon>
        <taxon>Alteromonadales</taxon>
        <taxon>Alteromonadaceae</taxon>
        <taxon>Paraglaciecola</taxon>
    </lineage>
</organism>
<feature type="domain" description="NGO1945-like C-terminal" evidence="2">
    <location>
        <begin position="143"/>
        <end position="238"/>
    </location>
</feature>
<gene>
    <name evidence="3" type="ORF">L0668_17165</name>
</gene>
<evidence type="ECO:0000313" key="4">
    <source>
        <dbReference type="Proteomes" id="UP001521137"/>
    </source>
</evidence>
<sequence length="248" mass="28905">MKSFQQIQLDFVAHIKDPDENPYQGDIEDERLKIYRELFFNNVLGFISSGFPVLESLYCEQDWQQLARQFFAQHKSRSPYFIDISKEFVEFLSNEYQPTESDPIFLRELAHYEWLELDLSVRKVQQPMDFWDGQSAVSSVRMSQLASLVSYPYPVHQIAPDFQPSESQGTVYLVVYRDNTDEVNFTLVNEVTAHLLTIIQDEDKIQVQALIQSMITALPQLKPQQVIDSLQKVLQQLLSQHILLPVKD</sequence>
<dbReference type="Gene3D" id="3.90.930.50">
    <property type="match status" value="1"/>
</dbReference>
<accession>A0ABS9DCX1</accession>
<reference evidence="3 4" key="1">
    <citation type="submission" date="2022-01" db="EMBL/GenBank/DDBJ databases">
        <title>Paraglaciecola sp. G1-23.</title>
        <authorList>
            <person name="Jin M.S."/>
            <person name="Han D.M."/>
            <person name="Kim H.M."/>
            <person name="Jeon C.O."/>
        </authorList>
    </citation>
    <scope>NUCLEOTIDE SEQUENCE [LARGE SCALE GENOMIC DNA]</scope>
    <source>
        <strain evidence="3 4">G1-23</strain>
    </source>
</reference>
<feature type="domain" description="Putative DNA-binding" evidence="1">
    <location>
        <begin position="6"/>
        <end position="92"/>
    </location>
</feature>
<keyword evidence="4" id="KW-1185">Reference proteome</keyword>
<dbReference type="GO" id="GO:0003677">
    <property type="term" value="F:DNA binding"/>
    <property type="evidence" value="ECO:0007669"/>
    <property type="project" value="UniProtKB-KW"/>
</dbReference>
<keyword evidence="3" id="KW-0238">DNA-binding</keyword>